<dbReference type="AlphaFoldDB" id="A0A0N7FUY4"/>
<dbReference type="SUPFAM" id="SSF53448">
    <property type="entry name" value="Nucleotide-diphospho-sugar transferases"/>
    <property type="match status" value="1"/>
</dbReference>
<keyword evidence="6" id="KW-0342">GTP-binding</keyword>
<dbReference type="Pfam" id="PF12804">
    <property type="entry name" value="NTP_transf_3"/>
    <property type="match status" value="1"/>
</dbReference>
<dbReference type="OrthoDB" id="4408226at2"/>
<gene>
    <name evidence="9" type="ORF">ACH46_15625</name>
</gene>
<name>A0A0N7FUY4_9ACTN</name>
<evidence type="ECO:0000313" key="9">
    <source>
        <dbReference type="EMBL" id="ALG85647.1"/>
    </source>
</evidence>
<evidence type="ECO:0000259" key="8">
    <source>
        <dbReference type="Pfam" id="PF12804"/>
    </source>
</evidence>
<dbReference type="CDD" id="cd02503">
    <property type="entry name" value="MobA"/>
    <property type="match status" value="1"/>
</dbReference>
<dbReference type="GO" id="GO:0006777">
    <property type="term" value="P:Mo-molybdopterin cofactor biosynthetic process"/>
    <property type="evidence" value="ECO:0007669"/>
    <property type="project" value="UniProtKB-KW"/>
</dbReference>
<evidence type="ECO:0000256" key="2">
    <source>
        <dbReference type="ARBA" id="ARBA00022679"/>
    </source>
</evidence>
<keyword evidence="7" id="KW-0501">Molybdenum cofactor biosynthesis</keyword>
<dbReference type="PANTHER" id="PTHR19136">
    <property type="entry name" value="MOLYBDENUM COFACTOR GUANYLYLTRANSFERASE"/>
    <property type="match status" value="1"/>
</dbReference>
<keyword evidence="5" id="KW-0460">Magnesium</keyword>
<dbReference type="GO" id="GO:0016779">
    <property type="term" value="F:nucleotidyltransferase activity"/>
    <property type="evidence" value="ECO:0007669"/>
    <property type="project" value="UniProtKB-ARBA"/>
</dbReference>
<evidence type="ECO:0000256" key="3">
    <source>
        <dbReference type="ARBA" id="ARBA00022723"/>
    </source>
</evidence>
<keyword evidence="4" id="KW-0547">Nucleotide-binding</keyword>
<dbReference type="InterPro" id="IPR029044">
    <property type="entry name" value="Nucleotide-diphossugar_trans"/>
</dbReference>
<dbReference type="PANTHER" id="PTHR19136:SF81">
    <property type="entry name" value="MOLYBDENUM COFACTOR GUANYLYLTRANSFERASE"/>
    <property type="match status" value="1"/>
</dbReference>
<evidence type="ECO:0000256" key="6">
    <source>
        <dbReference type="ARBA" id="ARBA00023134"/>
    </source>
</evidence>
<keyword evidence="10" id="KW-1185">Reference proteome</keyword>
<keyword evidence="1" id="KW-0963">Cytoplasm</keyword>
<keyword evidence="3" id="KW-0479">Metal-binding</keyword>
<keyword evidence="2" id="KW-0808">Transferase</keyword>
<organism evidence="9 10">
    <name type="scientific">Gordonia phthalatica</name>
    <dbReference type="NCBI Taxonomy" id="1136941"/>
    <lineage>
        <taxon>Bacteria</taxon>
        <taxon>Bacillati</taxon>
        <taxon>Actinomycetota</taxon>
        <taxon>Actinomycetes</taxon>
        <taxon>Mycobacteriales</taxon>
        <taxon>Gordoniaceae</taxon>
        <taxon>Gordonia</taxon>
    </lineage>
</organism>
<dbReference type="GO" id="GO:0005525">
    <property type="term" value="F:GTP binding"/>
    <property type="evidence" value="ECO:0007669"/>
    <property type="project" value="UniProtKB-KW"/>
</dbReference>
<dbReference type="KEGG" id="goq:ACH46_15625"/>
<feature type="domain" description="MobA-like NTP transferase" evidence="8">
    <location>
        <begin position="4"/>
        <end position="151"/>
    </location>
</feature>
<sequence>MTAAIILAGGRASRLDGADKAAVEIGGRPLIDAAFAAVSGASPVIAVGPESVTRNGVTVVREDPPFGGPVAGIHAALGHLDTVGAPTETWLLACDLPRAELIVAQLHDVPIPEDADGVVLVDADGREQWLAGRYRVASLRASLDGLPDVRDVAVRRLLAPLNLHTVTDRIGATLDLDTWADVNSYRNQEDPV</sequence>
<dbReference type="Gene3D" id="3.90.550.10">
    <property type="entry name" value="Spore Coat Polysaccharide Biosynthesis Protein SpsA, Chain A"/>
    <property type="match status" value="1"/>
</dbReference>
<evidence type="ECO:0000256" key="4">
    <source>
        <dbReference type="ARBA" id="ARBA00022741"/>
    </source>
</evidence>
<dbReference type="GO" id="GO:0046872">
    <property type="term" value="F:metal ion binding"/>
    <property type="evidence" value="ECO:0007669"/>
    <property type="project" value="UniProtKB-KW"/>
</dbReference>
<protein>
    <submittedName>
        <fullName evidence="9">Molybdopterin-guanine dinucleotide biosynthesis protein</fullName>
    </submittedName>
</protein>
<dbReference type="Proteomes" id="UP000063789">
    <property type="component" value="Chromosome"/>
</dbReference>
<dbReference type="RefSeq" id="WP_062393734.1">
    <property type="nucleotide sequence ID" value="NZ_CP011853.1"/>
</dbReference>
<dbReference type="STRING" id="1136941.ACH46_15625"/>
<proteinExistence type="predicted"/>
<evidence type="ECO:0000256" key="5">
    <source>
        <dbReference type="ARBA" id="ARBA00022842"/>
    </source>
</evidence>
<evidence type="ECO:0000313" key="10">
    <source>
        <dbReference type="Proteomes" id="UP000063789"/>
    </source>
</evidence>
<reference evidence="10" key="1">
    <citation type="submission" date="2015-06" db="EMBL/GenBank/DDBJ databases">
        <title>Complete genome sequence and metabolic analysis of phthalate degradation pathway in Gordonia sp. QH-11.</title>
        <authorList>
            <person name="Jin D."/>
            <person name="Kong X."/>
            <person name="Bai Z."/>
        </authorList>
    </citation>
    <scope>NUCLEOTIDE SEQUENCE [LARGE SCALE GENOMIC DNA]</scope>
    <source>
        <strain evidence="10">QH-11</strain>
    </source>
</reference>
<dbReference type="EMBL" id="CP011853">
    <property type="protein sequence ID" value="ALG85647.1"/>
    <property type="molecule type" value="Genomic_DNA"/>
</dbReference>
<dbReference type="PATRIC" id="fig|1136941.3.peg.3189"/>
<accession>A0A0N7FUY4</accession>
<evidence type="ECO:0000256" key="1">
    <source>
        <dbReference type="ARBA" id="ARBA00022490"/>
    </source>
</evidence>
<dbReference type="InterPro" id="IPR013482">
    <property type="entry name" value="Molybde_CF_guanTrfase"/>
</dbReference>
<evidence type="ECO:0000256" key="7">
    <source>
        <dbReference type="ARBA" id="ARBA00023150"/>
    </source>
</evidence>
<reference evidence="9 10" key="2">
    <citation type="journal article" date="2017" name="Int. J. Syst. Evol. Microbiol.">
        <title>Gordonia phthalatica sp. nov., a di-n-butyl phthalate-degrading bacterium isolated from activated sludge.</title>
        <authorList>
            <person name="Jin D."/>
            <person name="Kong X."/>
            <person name="Jia M."/>
            <person name="Yu X."/>
            <person name="Wang X."/>
            <person name="Zhuang X."/>
            <person name="Deng Y."/>
            <person name="Bai Z."/>
        </authorList>
    </citation>
    <scope>NUCLEOTIDE SEQUENCE [LARGE SCALE GENOMIC DNA]</scope>
    <source>
        <strain evidence="9 10">QH-11</strain>
    </source>
</reference>
<dbReference type="InterPro" id="IPR025877">
    <property type="entry name" value="MobA-like_NTP_Trfase"/>
</dbReference>